<gene>
    <name evidence="1" type="ORF">HGH92_03275</name>
</gene>
<dbReference type="Proteomes" id="UP000570474">
    <property type="component" value="Unassembled WGS sequence"/>
</dbReference>
<dbReference type="EMBL" id="JABAIA010000001">
    <property type="protein sequence ID" value="NLR63317.1"/>
    <property type="molecule type" value="Genomic_DNA"/>
</dbReference>
<protein>
    <submittedName>
        <fullName evidence="1">Uncharacterized protein</fullName>
    </submittedName>
</protein>
<organism evidence="1 2">
    <name type="scientific">Chitinophaga varians</name>
    <dbReference type="NCBI Taxonomy" id="2202339"/>
    <lineage>
        <taxon>Bacteria</taxon>
        <taxon>Pseudomonadati</taxon>
        <taxon>Bacteroidota</taxon>
        <taxon>Chitinophagia</taxon>
        <taxon>Chitinophagales</taxon>
        <taxon>Chitinophagaceae</taxon>
        <taxon>Chitinophaga</taxon>
    </lineage>
</organism>
<keyword evidence="2" id="KW-1185">Reference proteome</keyword>
<dbReference type="AlphaFoldDB" id="A0A847RR78"/>
<reference evidence="1 2" key="1">
    <citation type="submission" date="2020-04" db="EMBL/GenBank/DDBJ databases">
        <authorList>
            <person name="Yin C."/>
        </authorList>
    </citation>
    <scope>NUCLEOTIDE SEQUENCE [LARGE SCALE GENOMIC DNA]</scope>
    <source>
        <strain evidence="1 2">Ae27</strain>
    </source>
</reference>
<sequence length="134" mass="15603">MQMYISEEAMVADMQDKFQTLYPFLKLEFFSKPHPEGGYSPEEEKIPPETRVEEMGMRRSFGWIDISYYRTAAEVEHDFSHIFGLNAQIFRKAGTLWLETTKTDNWTLEELNNAGRSAKSHTFQLPDAPDNDTE</sequence>
<proteinExistence type="predicted"/>
<name>A0A847RR78_9BACT</name>
<accession>A0A847RR78</accession>
<comment type="caution">
    <text evidence="1">The sequence shown here is derived from an EMBL/GenBank/DDBJ whole genome shotgun (WGS) entry which is preliminary data.</text>
</comment>
<evidence type="ECO:0000313" key="1">
    <source>
        <dbReference type="EMBL" id="NLR63317.1"/>
    </source>
</evidence>
<evidence type="ECO:0000313" key="2">
    <source>
        <dbReference type="Proteomes" id="UP000570474"/>
    </source>
</evidence>
<dbReference type="RefSeq" id="WP_168869320.1">
    <property type="nucleotide sequence ID" value="NZ_JABAIA010000001.1"/>
</dbReference>